<dbReference type="AlphaFoldDB" id="A0A7X1TR53"/>
<gene>
    <name evidence="2" type="ORF">F8S09_06780</name>
</gene>
<dbReference type="RefSeq" id="WP_152870441.1">
    <property type="nucleotide sequence ID" value="NZ_WBSL01000002.1"/>
</dbReference>
<evidence type="ECO:0000313" key="3">
    <source>
        <dbReference type="Proteomes" id="UP000484842"/>
    </source>
</evidence>
<name>A0A7X1TR53_9DEIO</name>
<dbReference type="SUPFAM" id="SSF82171">
    <property type="entry name" value="DPP6 N-terminal domain-like"/>
    <property type="match status" value="1"/>
</dbReference>
<proteinExistence type="predicted"/>
<evidence type="ECO:0000256" key="1">
    <source>
        <dbReference type="SAM" id="SignalP"/>
    </source>
</evidence>
<evidence type="ECO:0008006" key="4">
    <source>
        <dbReference type="Google" id="ProtNLM"/>
    </source>
</evidence>
<protein>
    <recommendedName>
        <fullName evidence="4">WD40 repeat domain-containing protein</fullName>
    </recommendedName>
</protein>
<reference evidence="2 3" key="1">
    <citation type="submission" date="2019-10" db="EMBL/GenBank/DDBJ databases">
        <title>Deinococcus sp. isolated from soil.</title>
        <authorList>
            <person name="Li Y."/>
            <person name="Wang J."/>
        </authorList>
    </citation>
    <scope>NUCLEOTIDE SEQUENCE [LARGE SCALE GENOMIC DNA]</scope>
    <source>
        <strain evidence="2 3">SDU3-2</strain>
    </source>
</reference>
<accession>A0A7X1TR53</accession>
<keyword evidence="1" id="KW-0732">Signal</keyword>
<evidence type="ECO:0000313" key="2">
    <source>
        <dbReference type="EMBL" id="MPY66400.1"/>
    </source>
</evidence>
<organism evidence="2 3">
    <name type="scientific">Deinococcus terrestris</name>
    <dbReference type="NCBI Taxonomy" id="2651870"/>
    <lineage>
        <taxon>Bacteria</taxon>
        <taxon>Thermotogati</taxon>
        <taxon>Deinococcota</taxon>
        <taxon>Deinococci</taxon>
        <taxon>Deinococcales</taxon>
        <taxon>Deinococcaceae</taxon>
        <taxon>Deinococcus</taxon>
    </lineage>
</organism>
<sequence>MNAFSILTLAVLGLGFSAPAPSGTLAYLRGGSAWVQTNPGQPARKLPHSQGTVLLDVSPASGSIAFMTGSAGVNVHADRTPALTPWLSKAPYTTSVPLSTLVPAPHLRSVQARWLRWEGNGQNLIAGTDQGTVAWNLVRRQSFIPNQTPFYQTTSLDGEVTATLGSVQSPDEPGVLLYGPGARPGTEVFTRSQPQNLLRALKSAPQSAIRRFLADLDPQAQADDVSWVVTPPQVTRDGKRVYFASNAGWGVGSGGTTTAAVFEVDVGEVRVRALGWLGTFSGSALDLLPSPDGQKLLILLTRHVSNRETPVLAYVADLKAKTRRELRVVTPPPGRSSVVDGACWLGDSGHLALSVAHPRPGDLKAAHSFLPPRAEYTLLVMRASDGQVVSRIPGATAPACGPRRS</sequence>
<keyword evidence="3" id="KW-1185">Reference proteome</keyword>
<feature type="chain" id="PRO_5030509965" description="WD40 repeat domain-containing protein" evidence="1">
    <location>
        <begin position="23"/>
        <end position="405"/>
    </location>
</feature>
<dbReference type="EMBL" id="WBSL01000002">
    <property type="protein sequence ID" value="MPY66400.1"/>
    <property type="molecule type" value="Genomic_DNA"/>
</dbReference>
<comment type="caution">
    <text evidence="2">The sequence shown here is derived from an EMBL/GenBank/DDBJ whole genome shotgun (WGS) entry which is preliminary data.</text>
</comment>
<feature type="signal peptide" evidence="1">
    <location>
        <begin position="1"/>
        <end position="22"/>
    </location>
</feature>
<dbReference type="Proteomes" id="UP000484842">
    <property type="component" value="Unassembled WGS sequence"/>
</dbReference>